<dbReference type="InterPro" id="IPR029044">
    <property type="entry name" value="Nucleotide-diphossugar_trans"/>
</dbReference>
<keyword evidence="6" id="KW-1185">Reference proteome</keyword>
<protein>
    <submittedName>
        <fullName evidence="5">Glycosyltransferase EpsE</fullName>
        <ecNumber evidence="5">2.4.-.-</ecNumber>
    </submittedName>
</protein>
<evidence type="ECO:0000256" key="3">
    <source>
        <dbReference type="ARBA" id="ARBA00022679"/>
    </source>
</evidence>
<dbReference type="InterPro" id="IPR001173">
    <property type="entry name" value="Glyco_trans_2-like"/>
</dbReference>
<evidence type="ECO:0000256" key="2">
    <source>
        <dbReference type="ARBA" id="ARBA00022676"/>
    </source>
</evidence>
<evidence type="ECO:0000313" key="6">
    <source>
        <dbReference type="Proteomes" id="UP000319908"/>
    </source>
</evidence>
<dbReference type="PANTHER" id="PTHR43685">
    <property type="entry name" value="GLYCOSYLTRANSFERASE"/>
    <property type="match status" value="1"/>
</dbReference>
<gene>
    <name evidence="5" type="primary">epsE_1</name>
    <name evidence="5" type="ORF">Poly21_02250</name>
</gene>
<name>A0A5C6C0K6_9BACT</name>
<dbReference type="PANTHER" id="PTHR43685:SF5">
    <property type="entry name" value="GLYCOSYLTRANSFERASE EPSE-RELATED"/>
    <property type="match status" value="1"/>
</dbReference>
<dbReference type="SUPFAM" id="SSF53448">
    <property type="entry name" value="Nucleotide-diphospho-sugar transferases"/>
    <property type="match status" value="1"/>
</dbReference>
<dbReference type="InterPro" id="IPR050834">
    <property type="entry name" value="Glycosyltransf_2"/>
</dbReference>
<accession>A0A5C6C0K6</accession>
<evidence type="ECO:0000259" key="4">
    <source>
        <dbReference type="Pfam" id="PF00535"/>
    </source>
</evidence>
<comment type="similarity">
    <text evidence="1">Belongs to the glycosyltransferase 2 family.</text>
</comment>
<comment type="caution">
    <text evidence="5">The sequence shown here is derived from an EMBL/GenBank/DDBJ whole genome shotgun (WGS) entry which is preliminary data.</text>
</comment>
<dbReference type="EMBL" id="SJPU01000001">
    <property type="protein sequence ID" value="TWU18070.1"/>
    <property type="molecule type" value="Genomic_DNA"/>
</dbReference>
<dbReference type="EC" id="2.4.-.-" evidence="5"/>
<evidence type="ECO:0000313" key="5">
    <source>
        <dbReference type="EMBL" id="TWU18070.1"/>
    </source>
</evidence>
<reference evidence="5 6" key="1">
    <citation type="journal article" date="2020" name="Antonie Van Leeuwenhoek">
        <title>Rhodopirellula heiligendammensis sp. nov., Rhodopirellula pilleata sp. nov., and Rhodopirellula solitaria sp. nov. isolated from natural or artificial marine surfaces in Northern Germany and California, USA, and emended description of the genus Rhodopirellula.</title>
        <authorList>
            <person name="Kallscheuer N."/>
            <person name="Wiegand S."/>
            <person name="Jogler M."/>
            <person name="Boedeker C."/>
            <person name="Peeters S.H."/>
            <person name="Rast P."/>
            <person name="Heuer A."/>
            <person name="Jetten M.S.M."/>
            <person name="Rohde M."/>
            <person name="Jogler C."/>
        </authorList>
    </citation>
    <scope>NUCLEOTIDE SEQUENCE [LARGE SCALE GENOMIC DNA]</scope>
    <source>
        <strain evidence="5 6">Poly21</strain>
    </source>
</reference>
<proteinExistence type="inferred from homology"/>
<sequence length="289" mass="32720">MAVHNMGDYLRPAIASVLSQSFRDFEFIIINDGSVDSTGRILRSQSDARIRVLTQENQGLTVSLNRGTELAKGKYIARMDGDDISLPFRFEEQVEFLESQPNVVAAGGQVLDVDSYGGYLGGKLRPTQHEEIDRQLLLGVGDVIVHPSLMVRATALRQVHGYDEQYRTAQDLDLYLRLAETGRLANLESHVLMYRQHAASTNSKKYDIQIENRRNIMTAAYERRQIPFTPGCLTDWTPVDSLDQSISWAWRTLAHGERYPALRHALNAWLSHPLSKKTWKLMACVARGY</sequence>
<dbReference type="Pfam" id="PF00535">
    <property type="entry name" value="Glycos_transf_2"/>
    <property type="match status" value="1"/>
</dbReference>
<keyword evidence="3 5" id="KW-0808">Transferase</keyword>
<evidence type="ECO:0000256" key="1">
    <source>
        <dbReference type="ARBA" id="ARBA00006739"/>
    </source>
</evidence>
<dbReference type="AlphaFoldDB" id="A0A5C6C0K6"/>
<feature type="domain" description="Glycosyltransferase 2-like" evidence="4">
    <location>
        <begin position="1"/>
        <end position="152"/>
    </location>
</feature>
<organism evidence="5 6">
    <name type="scientific">Allorhodopirellula heiligendammensis</name>
    <dbReference type="NCBI Taxonomy" id="2714739"/>
    <lineage>
        <taxon>Bacteria</taxon>
        <taxon>Pseudomonadati</taxon>
        <taxon>Planctomycetota</taxon>
        <taxon>Planctomycetia</taxon>
        <taxon>Pirellulales</taxon>
        <taxon>Pirellulaceae</taxon>
        <taxon>Allorhodopirellula</taxon>
    </lineage>
</organism>
<dbReference type="GO" id="GO:0016757">
    <property type="term" value="F:glycosyltransferase activity"/>
    <property type="evidence" value="ECO:0007669"/>
    <property type="project" value="UniProtKB-KW"/>
</dbReference>
<keyword evidence="2 5" id="KW-0328">Glycosyltransferase</keyword>
<dbReference type="Gene3D" id="3.90.550.10">
    <property type="entry name" value="Spore Coat Polysaccharide Biosynthesis Protein SpsA, Chain A"/>
    <property type="match status" value="1"/>
</dbReference>
<dbReference type="Proteomes" id="UP000319908">
    <property type="component" value="Unassembled WGS sequence"/>
</dbReference>